<dbReference type="InterPro" id="IPR036458">
    <property type="entry name" value="Na:dicarbo_symporter_sf"/>
</dbReference>
<reference evidence="12" key="3">
    <citation type="submission" date="2025-09" db="UniProtKB">
        <authorList>
            <consortium name="Ensembl"/>
        </authorList>
    </citation>
    <scope>IDENTIFICATION</scope>
</reference>
<keyword evidence="2 11" id="KW-0813">Transport</keyword>
<evidence type="ECO:0000256" key="9">
    <source>
        <dbReference type="ARBA" id="ARBA00048715"/>
    </source>
</evidence>
<evidence type="ECO:0000256" key="3">
    <source>
        <dbReference type="ARBA" id="ARBA00022692"/>
    </source>
</evidence>
<comment type="catalytic activity">
    <reaction evidence="10">
        <text>D-aspartate(out) + K(+)(in) + 3 Na(+)(out) + H(+)(out) = D-aspartate(in) + K(+)(out) + 3 Na(+)(in) + H(+)(in)</text>
        <dbReference type="Rhea" id="RHEA:71379"/>
        <dbReference type="ChEBI" id="CHEBI:15378"/>
        <dbReference type="ChEBI" id="CHEBI:29101"/>
        <dbReference type="ChEBI" id="CHEBI:29103"/>
        <dbReference type="ChEBI" id="CHEBI:29990"/>
    </reaction>
</comment>
<organism evidence="12 13">
    <name type="scientific">Denticeps clupeoides</name>
    <name type="common">denticle herring</name>
    <dbReference type="NCBI Taxonomy" id="299321"/>
    <lineage>
        <taxon>Eukaryota</taxon>
        <taxon>Metazoa</taxon>
        <taxon>Chordata</taxon>
        <taxon>Craniata</taxon>
        <taxon>Vertebrata</taxon>
        <taxon>Euteleostomi</taxon>
        <taxon>Actinopterygii</taxon>
        <taxon>Neopterygii</taxon>
        <taxon>Teleostei</taxon>
        <taxon>Clupei</taxon>
        <taxon>Clupeiformes</taxon>
        <taxon>Denticipitoidei</taxon>
        <taxon>Denticipitidae</taxon>
        <taxon>Denticeps</taxon>
    </lineage>
</organism>
<protein>
    <recommendedName>
        <fullName evidence="11">Amino acid transporter</fullName>
    </recommendedName>
</protein>
<dbReference type="Gene3D" id="1.10.3860.10">
    <property type="entry name" value="Sodium:dicarboxylate symporter"/>
    <property type="match status" value="1"/>
</dbReference>
<reference evidence="12 13" key="1">
    <citation type="submission" date="2020-06" db="EMBL/GenBank/DDBJ databases">
        <authorList>
            <consortium name="Wellcome Sanger Institute Data Sharing"/>
        </authorList>
    </citation>
    <scope>NUCLEOTIDE SEQUENCE [LARGE SCALE GENOMIC DNA]</scope>
</reference>
<dbReference type="PRINTS" id="PR00173">
    <property type="entry name" value="EDTRNSPORT"/>
</dbReference>
<dbReference type="GeneTree" id="ENSGT00940000159972"/>
<dbReference type="PROSITE" id="PS00713">
    <property type="entry name" value="NA_DICARBOXYL_SYMP_1"/>
    <property type="match status" value="1"/>
</dbReference>
<evidence type="ECO:0000256" key="10">
    <source>
        <dbReference type="ARBA" id="ARBA00049118"/>
    </source>
</evidence>
<feature type="transmembrane region" description="Helical" evidence="11">
    <location>
        <begin position="241"/>
        <end position="259"/>
    </location>
</feature>
<name>A0AAY4D705_9TELE</name>
<dbReference type="GO" id="GO:0015501">
    <property type="term" value="F:glutamate:sodium symporter activity"/>
    <property type="evidence" value="ECO:0007669"/>
    <property type="project" value="TreeGrafter"/>
</dbReference>
<evidence type="ECO:0000256" key="7">
    <source>
        <dbReference type="ARBA" id="ARBA00023180"/>
    </source>
</evidence>
<dbReference type="PROSITE" id="PS00714">
    <property type="entry name" value="NA_DICARBOXYL_SYMP_2"/>
    <property type="match status" value="1"/>
</dbReference>
<dbReference type="InterPro" id="IPR018107">
    <property type="entry name" value="Na-dicarboxylate_symporter_CS"/>
</dbReference>
<evidence type="ECO:0000313" key="12">
    <source>
        <dbReference type="Ensembl" id="ENSDCDP00010040924.1"/>
    </source>
</evidence>
<reference evidence="12" key="2">
    <citation type="submission" date="2025-08" db="UniProtKB">
        <authorList>
            <consortium name="Ensembl"/>
        </authorList>
    </citation>
    <scope>IDENTIFICATION</scope>
</reference>
<feature type="transmembrane region" description="Helical" evidence="11">
    <location>
        <begin position="316"/>
        <end position="342"/>
    </location>
</feature>
<evidence type="ECO:0000256" key="11">
    <source>
        <dbReference type="RuleBase" id="RU361216"/>
    </source>
</evidence>
<feature type="transmembrane region" description="Helical" evidence="11">
    <location>
        <begin position="118"/>
        <end position="140"/>
    </location>
</feature>
<keyword evidence="7" id="KW-0325">Glycoprotein</keyword>
<dbReference type="SUPFAM" id="SSF118215">
    <property type="entry name" value="Proton glutamate symport protein"/>
    <property type="match status" value="1"/>
</dbReference>
<comment type="catalytic activity">
    <reaction evidence="9">
        <text>K(+)(in) + L-aspartate(out) + 3 Na(+)(out) + H(+)(out) = K(+)(out) + L-aspartate(in) + 3 Na(+)(in) + H(+)(in)</text>
        <dbReference type="Rhea" id="RHEA:70851"/>
        <dbReference type="ChEBI" id="CHEBI:15378"/>
        <dbReference type="ChEBI" id="CHEBI:29101"/>
        <dbReference type="ChEBI" id="CHEBI:29103"/>
        <dbReference type="ChEBI" id="CHEBI:29991"/>
    </reaction>
</comment>
<accession>A0AAY4D705</accession>
<proteinExistence type="inferred from homology"/>
<dbReference type="GO" id="GO:0005313">
    <property type="term" value="F:L-glutamate transmembrane transporter activity"/>
    <property type="evidence" value="ECO:0007669"/>
    <property type="project" value="TreeGrafter"/>
</dbReference>
<gene>
    <name evidence="12" type="primary">SLC1A6</name>
</gene>
<dbReference type="PANTHER" id="PTHR11958">
    <property type="entry name" value="SODIUM/DICARBOXYLATE SYMPORTER-RELATED"/>
    <property type="match status" value="1"/>
</dbReference>
<evidence type="ECO:0000313" key="13">
    <source>
        <dbReference type="Proteomes" id="UP000694580"/>
    </source>
</evidence>
<feature type="transmembrane region" description="Helical" evidence="11">
    <location>
        <begin position="45"/>
        <end position="66"/>
    </location>
</feature>
<comment type="subcellular location">
    <subcellularLocation>
        <location evidence="1 11">Membrane</location>
        <topology evidence="1 11">Multi-pass membrane protein</topology>
    </subcellularLocation>
</comment>
<feature type="transmembrane region" description="Helical" evidence="11">
    <location>
        <begin position="86"/>
        <end position="106"/>
    </location>
</feature>
<evidence type="ECO:0000256" key="4">
    <source>
        <dbReference type="ARBA" id="ARBA00022847"/>
    </source>
</evidence>
<keyword evidence="5 11" id="KW-1133">Transmembrane helix</keyword>
<evidence type="ECO:0000256" key="1">
    <source>
        <dbReference type="ARBA" id="ARBA00004141"/>
    </source>
</evidence>
<sequence length="542" mass="59198">MQHSYLSAGRLKENWAMQKQASGAHHRMCSITRESARLFLRRNTFVLFTVAAVALGVVLGFGLRPYKLSIREVKYFSFPGELLMRMLQMLVLPLIVSSLVTGISSLDSKASGKMGVWAVIYYMVTTFIAVFIGIIMVVIIRPGKGNRDSPVSSSGNIEPVQAADAFLDLIRNMFPPNLVEACFKQYKTVYKKTVFTKNMTIALNMTDANITESNSTSNLTQVLQTIQETVEEMVPMPGSSGGVNALGLVVFSMCFGLVIGNMKQQGHALREFFDSLNNAIMHLVSIIIWYAPVGILFLIAGKIVEMKDLAEVGGQLGMYTVSVIVGLLFHGLVVLPLLYFLVTRKNPYSFIGGLLQALITALGTSSSSATLPITFRCLEENNHVDKRVTRFVLPVGATINMDGTALYEAVAAIFIAQVNNMELDFGQILTISITATAASIGAAGIPQAGLVTMVIVLTSVGLPTEDITLIIAVDWFLDRLRTTTNVLGDSLGAGIVEHLSRQDLQNQDAEIGNSVIEESEKMYQLISNDNDIMKHRNSETTM</sequence>
<dbReference type="InterPro" id="IPR001991">
    <property type="entry name" value="Na-dicarboxylate_symporter"/>
</dbReference>
<comment type="catalytic activity">
    <reaction evidence="8">
        <text>K(+)(in) + L-glutamate(out) + 3 Na(+)(out) + H(+)(out) = K(+)(out) + L-glutamate(in) + 3 Na(+)(in) + H(+)(in)</text>
        <dbReference type="Rhea" id="RHEA:70699"/>
        <dbReference type="ChEBI" id="CHEBI:15378"/>
        <dbReference type="ChEBI" id="CHEBI:29101"/>
        <dbReference type="ChEBI" id="CHEBI:29103"/>
        <dbReference type="ChEBI" id="CHEBI:29985"/>
    </reaction>
</comment>
<keyword evidence="4 11" id="KW-0769">Symport</keyword>
<evidence type="ECO:0000256" key="6">
    <source>
        <dbReference type="ARBA" id="ARBA00023136"/>
    </source>
</evidence>
<keyword evidence="3 11" id="KW-0812">Transmembrane</keyword>
<dbReference type="FunFam" id="1.10.3860.10:FF:000002">
    <property type="entry name" value="Amino acid transporter"/>
    <property type="match status" value="1"/>
</dbReference>
<evidence type="ECO:0000256" key="8">
    <source>
        <dbReference type="ARBA" id="ARBA00047601"/>
    </source>
</evidence>
<keyword evidence="13" id="KW-1185">Reference proteome</keyword>
<dbReference type="GO" id="GO:0015175">
    <property type="term" value="F:neutral L-amino acid transmembrane transporter activity"/>
    <property type="evidence" value="ECO:0007669"/>
    <property type="project" value="TreeGrafter"/>
</dbReference>
<dbReference type="Proteomes" id="UP000694580">
    <property type="component" value="Chromosome 13"/>
</dbReference>
<dbReference type="Ensembl" id="ENSDCDT00010050855.1">
    <property type="protein sequence ID" value="ENSDCDP00010040924.1"/>
    <property type="gene ID" value="ENSDCDG00010025042.1"/>
</dbReference>
<dbReference type="GO" id="GO:0005886">
    <property type="term" value="C:plasma membrane"/>
    <property type="evidence" value="ECO:0007669"/>
    <property type="project" value="TreeGrafter"/>
</dbReference>
<dbReference type="Pfam" id="PF00375">
    <property type="entry name" value="SDF"/>
    <property type="match status" value="1"/>
</dbReference>
<evidence type="ECO:0000256" key="5">
    <source>
        <dbReference type="ARBA" id="ARBA00022989"/>
    </source>
</evidence>
<keyword evidence="6 11" id="KW-0472">Membrane</keyword>
<evidence type="ECO:0000256" key="2">
    <source>
        <dbReference type="ARBA" id="ARBA00022448"/>
    </source>
</evidence>
<comment type="similarity">
    <text evidence="11">Belongs to the dicarboxylate/amino acid:cation symporter (DAACS) (TC 2.A.23) family.</text>
</comment>
<feature type="transmembrane region" description="Helical" evidence="11">
    <location>
        <begin position="280"/>
        <end position="304"/>
    </location>
</feature>
<dbReference type="InterPro" id="IPR050746">
    <property type="entry name" value="DAACS"/>
</dbReference>
<dbReference type="PANTHER" id="PTHR11958:SF67">
    <property type="entry name" value="EXCITATORY AMINO ACID TRANSPORTER 4"/>
    <property type="match status" value="1"/>
</dbReference>
<dbReference type="AlphaFoldDB" id="A0AAY4D705"/>